<feature type="chain" id="PRO_5012033615" description="CBM1 domain-containing protein" evidence="1">
    <location>
        <begin position="22"/>
        <end position="84"/>
    </location>
</feature>
<comment type="caution">
    <text evidence="2">The sequence shown here is derived from an EMBL/GenBank/DDBJ whole genome shotgun (WGS) entry which is preliminary data.</text>
</comment>
<evidence type="ECO:0000256" key="1">
    <source>
        <dbReference type="SAM" id="SignalP"/>
    </source>
</evidence>
<organism evidence="2 3">
    <name type="scientific">Clohesyomyces aquaticus</name>
    <dbReference type="NCBI Taxonomy" id="1231657"/>
    <lineage>
        <taxon>Eukaryota</taxon>
        <taxon>Fungi</taxon>
        <taxon>Dikarya</taxon>
        <taxon>Ascomycota</taxon>
        <taxon>Pezizomycotina</taxon>
        <taxon>Dothideomycetes</taxon>
        <taxon>Pleosporomycetidae</taxon>
        <taxon>Pleosporales</taxon>
        <taxon>Lindgomycetaceae</taxon>
        <taxon>Clohesyomyces</taxon>
    </lineage>
</organism>
<evidence type="ECO:0000313" key="3">
    <source>
        <dbReference type="Proteomes" id="UP000193144"/>
    </source>
</evidence>
<gene>
    <name evidence="2" type="ORF">BCR34DRAFT_563815</name>
</gene>
<accession>A0A1Y1ZQE2</accession>
<sequence length="84" mass="8858">MYTTHLISLFGLLAILSVTTASPTPLPAEPRDGMSAMECIAGGYCGSANGHSAIVCTPSFSLQSNVLPIQRHSRRATSQLLVIK</sequence>
<proteinExistence type="predicted"/>
<evidence type="ECO:0008006" key="4">
    <source>
        <dbReference type="Google" id="ProtNLM"/>
    </source>
</evidence>
<dbReference type="Proteomes" id="UP000193144">
    <property type="component" value="Unassembled WGS sequence"/>
</dbReference>
<keyword evidence="3" id="KW-1185">Reference proteome</keyword>
<protein>
    <recommendedName>
        <fullName evidence="4">CBM1 domain-containing protein</fullName>
    </recommendedName>
</protein>
<keyword evidence="1" id="KW-0732">Signal</keyword>
<dbReference type="AlphaFoldDB" id="A0A1Y1ZQE2"/>
<reference evidence="2 3" key="1">
    <citation type="submission" date="2016-07" db="EMBL/GenBank/DDBJ databases">
        <title>Pervasive Adenine N6-methylation of Active Genes in Fungi.</title>
        <authorList>
            <consortium name="DOE Joint Genome Institute"/>
            <person name="Mondo S.J."/>
            <person name="Dannebaum R.O."/>
            <person name="Kuo R.C."/>
            <person name="Labutti K."/>
            <person name="Haridas S."/>
            <person name="Kuo A."/>
            <person name="Salamov A."/>
            <person name="Ahrendt S.R."/>
            <person name="Lipzen A."/>
            <person name="Sullivan W."/>
            <person name="Andreopoulos W.B."/>
            <person name="Clum A."/>
            <person name="Lindquist E."/>
            <person name="Daum C."/>
            <person name="Ramamoorthy G.K."/>
            <person name="Gryganskyi A."/>
            <person name="Culley D."/>
            <person name="Magnuson J.K."/>
            <person name="James T.Y."/>
            <person name="O'Malley M.A."/>
            <person name="Stajich J.E."/>
            <person name="Spatafora J.W."/>
            <person name="Visel A."/>
            <person name="Grigoriev I.V."/>
        </authorList>
    </citation>
    <scope>NUCLEOTIDE SEQUENCE [LARGE SCALE GENOMIC DNA]</scope>
    <source>
        <strain evidence="2 3">CBS 115471</strain>
    </source>
</reference>
<evidence type="ECO:0000313" key="2">
    <source>
        <dbReference type="EMBL" id="ORY12446.1"/>
    </source>
</evidence>
<dbReference type="EMBL" id="MCFA01000051">
    <property type="protein sequence ID" value="ORY12446.1"/>
    <property type="molecule type" value="Genomic_DNA"/>
</dbReference>
<name>A0A1Y1ZQE2_9PLEO</name>
<feature type="signal peptide" evidence="1">
    <location>
        <begin position="1"/>
        <end position="21"/>
    </location>
</feature>